<feature type="transmembrane region" description="Helical" evidence="10">
    <location>
        <begin position="241"/>
        <end position="261"/>
    </location>
</feature>
<dbReference type="InterPro" id="IPR002528">
    <property type="entry name" value="MATE_fam"/>
</dbReference>
<evidence type="ECO:0000313" key="12">
    <source>
        <dbReference type="Proteomes" id="UP000248314"/>
    </source>
</evidence>
<keyword evidence="8 10" id="KW-0472">Membrane</keyword>
<feature type="transmembrane region" description="Helical" evidence="10">
    <location>
        <begin position="215"/>
        <end position="235"/>
    </location>
</feature>
<keyword evidence="4" id="KW-1003">Cell membrane</keyword>
<evidence type="ECO:0000256" key="3">
    <source>
        <dbReference type="ARBA" id="ARBA00022449"/>
    </source>
</evidence>
<name>A0A318HSV6_9BACT</name>
<comment type="subcellular location">
    <subcellularLocation>
        <location evidence="1">Cell membrane</location>
        <topology evidence="1">Multi-pass membrane protein</topology>
    </subcellularLocation>
</comment>
<evidence type="ECO:0000256" key="1">
    <source>
        <dbReference type="ARBA" id="ARBA00004651"/>
    </source>
</evidence>
<evidence type="ECO:0000256" key="9">
    <source>
        <dbReference type="ARBA" id="ARBA00031636"/>
    </source>
</evidence>
<feature type="transmembrane region" description="Helical" evidence="10">
    <location>
        <begin position="142"/>
        <end position="163"/>
    </location>
</feature>
<dbReference type="GO" id="GO:0042910">
    <property type="term" value="F:xenobiotic transmembrane transporter activity"/>
    <property type="evidence" value="ECO:0007669"/>
    <property type="project" value="InterPro"/>
</dbReference>
<comment type="caution">
    <text evidence="11">The sequence shown here is derived from an EMBL/GenBank/DDBJ whole genome shotgun (WGS) entry which is preliminary data.</text>
</comment>
<keyword evidence="12" id="KW-1185">Reference proteome</keyword>
<dbReference type="STRING" id="1122991.GCA_000613445_01810"/>
<proteinExistence type="predicted"/>
<dbReference type="PANTHER" id="PTHR43298:SF2">
    <property type="entry name" value="FMN_FAD EXPORTER YEEO-RELATED"/>
    <property type="match status" value="1"/>
</dbReference>
<evidence type="ECO:0000256" key="8">
    <source>
        <dbReference type="ARBA" id="ARBA00023136"/>
    </source>
</evidence>
<evidence type="ECO:0000256" key="10">
    <source>
        <dbReference type="SAM" id="Phobius"/>
    </source>
</evidence>
<organism evidence="11 12">
    <name type="scientific">Hoylesella shahii DSM 15611 = JCM 12083</name>
    <dbReference type="NCBI Taxonomy" id="1122991"/>
    <lineage>
        <taxon>Bacteria</taxon>
        <taxon>Pseudomonadati</taxon>
        <taxon>Bacteroidota</taxon>
        <taxon>Bacteroidia</taxon>
        <taxon>Bacteroidales</taxon>
        <taxon>Prevotellaceae</taxon>
        <taxon>Hoylesella</taxon>
    </lineage>
</organism>
<dbReference type="CDD" id="cd13137">
    <property type="entry name" value="MATE_NorM_like"/>
    <property type="match status" value="1"/>
</dbReference>
<dbReference type="NCBIfam" id="TIGR00797">
    <property type="entry name" value="matE"/>
    <property type="match status" value="1"/>
</dbReference>
<feature type="transmembrane region" description="Helical" evidence="10">
    <location>
        <begin position="107"/>
        <end position="130"/>
    </location>
</feature>
<dbReference type="Pfam" id="PF01554">
    <property type="entry name" value="MatE"/>
    <property type="match status" value="2"/>
</dbReference>
<evidence type="ECO:0000256" key="6">
    <source>
        <dbReference type="ARBA" id="ARBA00022989"/>
    </source>
</evidence>
<dbReference type="InterPro" id="IPR048279">
    <property type="entry name" value="MdtK-like"/>
</dbReference>
<protein>
    <recommendedName>
        <fullName evidence="9">Multidrug-efflux transporter</fullName>
    </recommendedName>
</protein>
<keyword evidence="5 10" id="KW-0812">Transmembrane</keyword>
<keyword evidence="3" id="KW-0050">Antiport</keyword>
<dbReference type="GO" id="GO:0005886">
    <property type="term" value="C:plasma membrane"/>
    <property type="evidence" value="ECO:0007669"/>
    <property type="project" value="UniProtKB-SubCell"/>
</dbReference>
<reference evidence="11 12" key="1">
    <citation type="submission" date="2018-05" db="EMBL/GenBank/DDBJ databases">
        <title>Genomic Encyclopedia of Type Strains, Phase I: the one thousand microbial genomes (KMG-I) project.</title>
        <authorList>
            <person name="Kyrpides N."/>
        </authorList>
    </citation>
    <scope>NUCLEOTIDE SEQUENCE [LARGE SCALE GENOMIC DNA]</scope>
    <source>
        <strain evidence="11 12">DSM 15611</strain>
    </source>
</reference>
<evidence type="ECO:0000313" key="11">
    <source>
        <dbReference type="EMBL" id="PXX21535.1"/>
    </source>
</evidence>
<feature type="transmembrane region" description="Helical" evidence="10">
    <location>
        <begin position="183"/>
        <end position="203"/>
    </location>
</feature>
<evidence type="ECO:0000256" key="7">
    <source>
        <dbReference type="ARBA" id="ARBA00023065"/>
    </source>
</evidence>
<dbReference type="PIRSF" id="PIRSF006603">
    <property type="entry name" value="DinF"/>
    <property type="match status" value="1"/>
</dbReference>
<gene>
    <name evidence="11" type="ORF">EJ73_01678</name>
</gene>
<sequence>MNHNNAIGIALAQKIYTLGRSQKAVWLTPTNNVGMFNKKRNDELLASIRQGKTMTQQEMVSLIVGLSIPSILAQVTTVLMFYIDAAMVGKLGAEASASIGLVESATWLFGGLCSAVSLGFSVQVAHFIGANDFVKARQVMRHGLISTLVFSLLVTFCASLIAFKLPIWLRGGADISHDASLYFLIYALSVPFLQLGIFSSNMLKSAGNMQIPSIMSVMMCVLDVAFNYLFIYVVGLGVPGAALGTVLSIAIVASVEAWFALFRSSILALRLDKGRFVWMWGYVRKAIKISAPMAVQYVLMSGAHVVSTYIVAPLGNIAISANTFAITAESLCYMPGYGIGDAATTLVGQSMGAGQYRLCRTFAKLTMIMGMAVMALMGVVMYVFAPEMIALMTPVEEITTLGTQVLRIEAFAEPMFAAAIVGNCICVGAGDTLKPSLINLFSMWGVRLTLAAVLVQWYGLQGVWVAMAVELTIRGLLFLARLKWGAWLKGEPQTT</sequence>
<evidence type="ECO:0000256" key="2">
    <source>
        <dbReference type="ARBA" id="ARBA00022448"/>
    </source>
</evidence>
<feature type="transmembrane region" description="Helical" evidence="10">
    <location>
        <begin position="437"/>
        <end position="457"/>
    </location>
</feature>
<dbReference type="GO" id="GO:0006811">
    <property type="term" value="P:monoatomic ion transport"/>
    <property type="evidence" value="ECO:0007669"/>
    <property type="project" value="UniProtKB-KW"/>
</dbReference>
<dbReference type="AlphaFoldDB" id="A0A318HSV6"/>
<evidence type="ECO:0000256" key="5">
    <source>
        <dbReference type="ARBA" id="ARBA00022692"/>
    </source>
</evidence>
<dbReference type="PANTHER" id="PTHR43298">
    <property type="entry name" value="MULTIDRUG RESISTANCE PROTEIN NORM-RELATED"/>
    <property type="match status" value="1"/>
</dbReference>
<keyword evidence="6 10" id="KW-1133">Transmembrane helix</keyword>
<evidence type="ECO:0000256" key="4">
    <source>
        <dbReference type="ARBA" id="ARBA00022475"/>
    </source>
</evidence>
<feature type="transmembrane region" description="Helical" evidence="10">
    <location>
        <begin position="59"/>
        <end position="83"/>
    </location>
</feature>
<dbReference type="EMBL" id="QJJX01000018">
    <property type="protein sequence ID" value="PXX21535.1"/>
    <property type="molecule type" value="Genomic_DNA"/>
</dbReference>
<dbReference type="Proteomes" id="UP000248314">
    <property type="component" value="Unassembled WGS sequence"/>
</dbReference>
<dbReference type="InterPro" id="IPR050222">
    <property type="entry name" value="MATE_MdtK"/>
</dbReference>
<feature type="transmembrane region" description="Helical" evidence="10">
    <location>
        <begin position="365"/>
        <end position="385"/>
    </location>
</feature>
<keyword evidence="7" id="KW-0406">Ion transport</keyword>
<accession>A0A318HSV6</accession>
<keyword evidence="2" id="KW-0813">Transport</keyword>
<dbReference type="GO" id="GO:0015297">
    <property type="term" value="F:antiporter activity"/>
    <property type="evidence" value="ECO:0007669"/>
    <property type="project" value="UniProtKB-KW"/>
</dbReference>